<evidence type="ECO:0000313" key="3">
    <source>
        <dbReference type="Proteomes" id="UP000515819"/>
    </source>
</evidence>
<dbReference type="KEGG" id="wcp:H9Q76_13660"/>
<evidence type="ECO:0000259" key="1">
    <source>
        <dbReference type="Pfam" id="PF07508"/>
    </source>
</evidence>
<feature type="domain" description="Recombinase" evidence="1">
    <location>
        <begin position="10"/>
        <end position="49"/>
    </location>
</feature>
<dbReference type="GO" id="GO:0003677">
    <property type="term" value="F:DNA binding"/>
    <property type="evidence" value="ECO:0007669"/>
    <property type="project" value="InterPro"/>
</dbReference>
<reference evidence="2 3" key="1">
    <citation type="submission" date="2020-08" db="EMBL/GenBank/DDBJ databases">
        <authorList>
            <person name="Liu C."/>
            <person name="Sun Q."/>
        </authorList>
    </citation>
    <scope>NUCLEOTIDE SEQUENCE [LARGE SCALE GENOMIC DNA]</scope>
    <source>
        <strain evidence="2 3">NSJ-4</strain>
    </source>
</reference>
<dbReference type="GO" id="GO:0000150">
    <property type="term" value="F:DNA strand exchange activity"/>
    <property type="evidence" value="ECO:0007669"/>
    <property type="project" value="InterPro"/>
</dbReference>
<keyword evidence="3" id="KW-1185">Reference proteome</keyword>
<dbReference type="AlphaFoldDB" id="A0A7G9FME6"/>
<organism evidence="2 3">
    <name type="scientific">Wujia chipingensis</name>
    <dbReference type="NCBI Taxonomy" id="2763670"/>
    <lineage>
        <taxon>Bacteria</taxon>
        <taxon>Bacillati</taxon>
        <taxon>Bacillota</taxon>
        <taxon>Clostridia</taxon>
        <taxon>Lachnospirales</taxon>
        <taxon>Lachnospiraceae</taxon>
        <taxon>Wujia</taxon>
    </lineage>
</organism>
<evidence type="ECO:0000313" key="2">
    <source>
        <dbReference type="EMBL" id="QNL99727.1"/>
    </source>
</evidence>
<accession>A0A7G9FME6</accession>
<dbReference type="Proteomes" id="UP000515819">
    <property type="component" value="Chromosome"/>
</dbReference>
<dbReference type="Pfam" id="PF07508">
    <property type="entry name" value="Recombinase"/>
    <property type="match status" value="1"/>
</dbReference>
<dbReference type="InterPro" id="IPR011109">
    <property type="entry name" value="DNA_bind_recombinase_dom"/>
</dbReference>
<gene>
    <name evidence="2" type="ORF">H9Q76_13660</name>
</gene>
<protein>
    <submittedName>
        <fullName evidence="2">Recombinase family protein</fullName>
    </submittedName>
</protein>
<dbReference type="RefSeq" id="WP_118374519.1">
    <property type="nucleotide sequence ID" value="NZ_CP060632.1"/>
</dbReference>
<proteinExistence type="predicted"/>
<dbReference type="EMBL" id="CP060632">
    <property type="protein sequence ID" value="QNL99727.1"/>
    <property type="molecule type" value="Genomic_DNA"/>
</dbReference>
<sequence>MTVGENIRRIRKERDAISKRRLQNMGQEDKYYIKNHHPAIVSEDIFDKA</sequence>
<name>A0A7G9FME6_9FIRM</name>